<proteinExistence type="predicted"/>
<accession>A0A2N3IDM7</accession>
<comment type="catalytic activity">
    <reaction evidence="1">
        <text>ATP + protein L-histidine = ADP + protein N-phospho-L-histidine.</text>
        <dbReference type="EC" id="2.7.13.3"/>
    </reaction>
</comment>
<dbReference type="InterPro" id="IPR011990">
    <property type="entry name" value="TPR-like_helical_dom_sf"/>
</dbReference>
<keyword evidence="4" id="KW-0808">Transferase</keyword>
<protein>
    <recommendedName>
        <fullName evidence="2">histidine kinase</fullName>
        <ecNumber evidence="2">2.7.13.3</ecNumber>
    </recommendedName>
</protein>
<feature type="repeat" description="TPR" evidence="7">
    <location>
        <begin position="256"/>
        <end position="289"/>
    </location>
</feature>
<dbReference type="Pfam" id="PF17874">
    <property type="entry name" value="TPR_MalT"/>
    <property type="match status" value="1"/>
</dbReference>
<evidence type="ECO:0000256" key="8">
    <source>
        <dbReference type="SAM" id="Phobius"/>
    </source>
</evidence>
<feature type="repeat" description="TPR" evidence="7">
    <location>
        <begin position="176"/>
        <end position="209"/>
    </location>
</feature>
<dbReference type="Gene3D" id="1.10.287.130">
    <property type="match status" value="1"/>
</dbReference>
<dbReference type="EC" id="2.7.13.3" evidence="2"/>
<dbReference type="PROSITE" id="PS50109">
    <property type="entry name" value="HIS_KIN"/>
    <property type="match status" value="1"/>
</dbReference>
<dbReference type="Pfam" id="PF00512">
    <property type="entry name" value="HisKA"/>
    <property type="match status" value="1"/>
</dbReference>
<keyword evidence="7" id="KW-0802">TPR repeat</keyword>
<dbReference type="InterPro" id="IPR036097">
    <property type="entry name" value="HisK_dim/P_sf"/>
</dbReference>
<keyword evidence="8" id="KW-1133">Transmembrane helix</keyword>
<dbReference type="EMBL" id="MVDE01000004">
    <property type="protein sequence ID" value="PKQ68454.1"/>
    <property type="molecule type" value="Genomic_DNA"/>
</dbReference>
<evidence type="ECO:0000256" key="4">
    <source>
        <dbReference type="ARBA" id="ARBA00022679"/>
    </source>
</evidence>
<keyword evidence="3" id="KW-0597">Phosphoprotein</keyword>
<dbReference type="InterPro" id="IPR036890">
    <property type="entry name" value="HATPase_C_sf"/>
</dbReference>
<evidence type="ECO:0000256" key="5">
    <source>
        <dbReference type="ARBA" id="ARBA00022777"/>
    </source>
</evidence>
<organism evidence="10 11">
    <name type="scientific">Labilibaculum manganireducens</name>
    <dbReference type="NCBI Taxonomy" id="1940525"/>
    <lineage>
        <taxon>Bacteria</taxon>
        <taxon>Pseudomonadati</taxon>
        <taxon>Bacteroidota</taxon>
        <taxon>Bacteroidia</taxon>
        <taxon>Marinilabiliales</taxon>
        <taxon>Marinifilaceae</taxon>
        <taxon>Labilibaculum</taxon>
    </lineage>
</organism>
<keyword evidence="8" id="KW-0812">Transmembrane</keyword>
<dbReference type="PANTHER" id="PTHR43711">
    <property type="entry name" value="TWO-COMPONENT HISTIDINE KINASE"/>
    <property type="match status" value="1"/>
</dbReference>
<dbReference type="InterPro" id="IPR003661">
    <property type="entry name" value="HisK_dim/P_dom"/>
</dbReference>
<dbReference type="SMART" id="SM00388">
    <property type="entry name" value="HisKA"/>
    <property type="match status" value="1"/>
</dbReference>
<dbReference type="CDD" id="cd00082">
    <property type="entry name" value="HisKA"/>
    <property type="match status" value="1"/>
</dbReference>
<dbReference type="Gene3D" id="1.25.40.10">
    <property type="entry name" value="Tetratricopeptide repeat domain"/>
    <property type="match status" value="2"/>
</dbReference>
<keyword evidence="11" id="KW-1185">Reference proteome</keyword>
<dbReference type="InterPro" id="IPR041617">
    <property type="entry name" value="TPR_MalT"/>
</dbReference>
<dbReference type="InterPro" id="IPR003594">
    <property type="entry name" value="HATPase_dom"/>
</dbReference>
<feature type="transmembrane region" description="Helical" evidence="8">
    <location>
        <begin position="407"/>
        <end position="426"/>
    </location>
</feature>
<evidence type="ECO:0000256" key="1">
    <source>
        <dbReference type="ARBA" id="ARBA00000085"/>
    </source>
</evidence>
<evidence type="ECO:0000256" key="2">
    <source>
        <dbReference type="ARBA" id="ARBA00012438"/>
    </source>
</evidence>
<dbReference type="PRINTS" id="PR00344">
    <property type="entry name" value="BCTRLSENSOR"/>
</dbReference>
<sequence>MEFVLYLVFLIGHLMIRFRRFLIFIIFVFTTTVMFAQSGGKTVSELFSEVEISKKVRLLGDRCWSLREINSDSAIILGQQALQLAIQYDIKKELPRLYGFIGVVQLHYLYKTKESIPYLHRALEYSLQQKDSVQLAYSYNNLGDLYLLTGNIPLALKFSEYSLQIFNILNHSAGKSYAYVNMGLVHREKKDFDLALEYFEKAKLLWKELGNELGMGSVTLEIARTYEAKGDLDVAMKYYQQSYQKSLGSSNVRYAAFCLSGMANILYLKKEYDKAFEYYQKALKLNQERRHNFGLVDDYIGLALIYAHKKERTKAETALHKALNIANKLGLNAKILKTHKAFAELYQIIDDQSKAIESYNHFSLTYDSILSIQQFEIIEEMQNRFTIRQALSETEQELESRKFQESYLVIIIILMLIIAVVLYWRYQSQRKLNLQLAEINQTKDKLFSVISHDLKNPFNSLIGFSELLLEDSREGDYQNTEKFAGYIHQSSVEGMKLLTNLLDWSRSQTGAISYYPTPISFDRLFEELNSFFESELQQYKIKIEFHNLIEEEVMADPDILRAILNNLISNAIKYTNEGGLIRLDAARTKSHVNIKIKDNGTGMSQEIMDGLFDNSKTTNSTQGLHKEQGTGLGLSICSELIRIHKGTIKVKSELGKGSTFEIEFPG</sequence>
<feature type="domain" description="Histidine kinase" evidence="9">
    <location>
        <begin position="449"/>
        <end position="666"/>
    </location>
</feature>
<dbReference type="Pfam" id="PF02518">
    <property type="entry name" value="HATPase_c"/>
    <property type="match status" value="1"/>
</dbReference>
<dbReference type="FunFam" id="3.30.565.10:FF:000006">
    <property type="entry name" value="Sensor histidine kinase WalK"/>
    <property type="match status" value="1"/>
</dbReference>
<evidence type="ECO:0000256" key="7">
    <source>
        <dbReference type="PROSITE-ProRule" id="PRU00339"/>
    </source>
</evidence>
<dbReference type="InterPro" id="IPR005467">
    <property type="entry name" value="His_kinase_dom"/>
</dbReference>
<gene>
    <name evidence="10" type="ORF">BZG01_04370</name>
</gene>
<dbReference type="AlphaFoldDB" id="A0A2N3IDM7"/>
<dbReference type="InterPro" id="IPR004358">
    <property type="entry name" value="Sig_transdc_His_kin-like_C"/>
</dbReference>
<dbReference type="PROSITE" id="PS50005">
    <property type="entry name" value="TPR"/>
    <property type="match status" value="2"/>
</dbReference>
<evidence type="ECO:0000313" key="10">
    <source>
        <dbReference type="EMBL" id="PKQ68454.1"/>
    </source>
</evidence>
<dbReference type="InterPro" id="IPR019734">
    <property type="entry name" value="TPR_rpt"/>
</dbReference>
<name>A0A2N3IDM7_9BACT</name>
<dbReference type="SMART" id="SM00028">
    <property type="entry name" value="TPR"/>
    <property type="match status" value="5"/>
</dbReference>
<feature type="transmembrane region" description="Helical" evidence="8">
    <location>
        <begin position="21"/>
        <end position="40"/>
    </location>
</feature>
<dbReference type="SUPFAM" id="SSF55874">
    <property type="entry name" value="ATPase domain of HSP90 chaperone/DNA topoisomerase II/histidine kinase"/>
    <property type="match status" value="1"/>
</dbReference>
<keyword evidence="5" id="KW-0418">Kinase</keyword>
<keyword evidence="8" id="KW-0472">Membrane</keyword>
<dbReference type="SMART" id="SM00387">
    <property type="entry name" value="HATPase_c"/>
    <property type="match status" value="1"/>
</dbReference>
<evidence type="ECO:0000256" key="6">
    <source>
        <dbReference type="ARBA" id="ARBA00023012"/>
    </source>
</evidence>
<dbReference type="GO" id="GO:0000155">
    <property type="term" value="F:phosphorelay sensor kinase activity"/>
    <property type="evidence" value="ECO:0007669"/>
    <property type="project" value="InterPro"/>
</dbReference>
<dbReference type="SUPFAM" id="SSF47384">
    <property type="entry name" value="Homodimeric domain of signal transducing histidine kinase"/>
    <property type="match status" value="1"/>
</dbReference>
<dbReference type="SUPFAM" id="SSF48452">
    <property type="entry name" value="TPR-like"/>
    <property type="match status" value="2"/>
</dbReference>
<evidence type="ECO:0000259" key="9">
    <source>
        <dbReference type="PROSITE" id="PS50109"/>
    </source>
</evidence>
<evidence type="ECO:0000313" key="11">
    <source>
        <dbReference type="Proteomes" id="UP000233618"/>
    </source>
</evidence>
<dbReference type="InterPro" id="IPR050736">
    <property type="entry name" value="Sensor_HK_Regulatory"/>
</dbReference>
<reference evidence="10 11" key="1">
    <citation type="journal article" date="2017" name="Front. Microbiol.">
        <title>Labilibaculum manganireducens gen. nov., sp. nov. and Labilibaculum filiforme sp. nov., Novel Bacteroidetes Isolated from Subsurface Sediments of the Baltic Sea.</title>
        <authorList>
            <person name="Vandieken V."/>
            <person name="Marshall I.P."/>
            <person name="Niemann H."/>
            <person name="Engelen B."/>
            <person name="Cypionka H."/>
        </authorList>
    </citation>
    <scope>NUCLEOTIDE SEQUENCE [LARGE SCALE GENOMIC DNA]</scope>
    <source>
        <strain evidence="10 11">59.10-2M</strain>
    </source>
</reference>
<dbReference type="CDD" id="cd00075">
    <property type="entry name" value="HATPase"/>
    <property type="match status" value="1"/>
</dbReference>
<dbReference type="Gene3D" id="3.30.565.10">
    <property type="entry name" value="Histidine kinase-like ATPase, C-terminal domain"/>
    <property type="match status" value="1"/>
</dbReference>
<dbReference type="PANTHER" id="PTHR43711:SF1">
    <property type="entry name" value="HISTIDINE KINASE 1"/>
    <property type="match status" value="1"/>
</dbReference>
<comment type="caution">
    <text evidence="10">The sequence shown here is derived from an EMBL/GenBank/DDBJ whole genome shotgun (WGS) entry which is preliminary data.</text>
</comment>
<keyword evidence="6" id="KW-0902">Two-component regulatory system</keyword>
<evidence type="ECO:0000256" key="3">
    <source>
        <dbReference type="ARBA" id="ARBA00022553"/>
    </source>
</evidence>
<dbReference type="Proteomes" id="UP000233618">
    <property type="component" value="Unassembled WGS sequence"/>
</dbReference>